<name>A0AAN9QKG1_CANGL</name>
<dbReference type="AlphaFoldDB" id="A0AAN9QKG1"/>
<accession>A0AAN9QKG1</accession>
<gene>
    <name evidence="1" type="ORF">VNO77_19410</name>
</gene>
<organism evidence="1 2">
    <name type="scientific">Canavalia gladiata</name>
    <name type="common">Sword bean</name>
    <name type="synonym">Dolichos gladiatus</name>
    <dbReference type="NCBI Taxonomy" id="3824"/>
    <lineage>
        <taxon>Eukaryota</taxon>
        <taxon>Viridiplantae</taxon>
        <taxon>Streptophyta</taxon>
        <taxon>Embryophyta</taxon>
        <taxon>Tracheophyta</taxon>
        <taxon>Spermatophyta</taxon>
        <taxon>Magnoliopsida</taxon>
        <taxon>eudicotyledons</taxon>
        <taxon>Gunneridae</taxon>
        <taxon>Pentapetalae</taxon>
        <taxon>rosids</taxon>
        <taxon>fabids</taxon>
        <taxon>Fabales</taxon>
        <taxon>Fabaceae</taxon>
        <taxon>Papilionoideae</taxon>
        <taxon>50 kb inversion clade</taxon>
        <taxon>NPAAA clade</taxon>
        <taxon>indigoferoid/millettioid clade</taxon>
        <taxon>Phaseoleae</taxon>
        <taxon>Canavalia</taxon>
    </lineage>
</organism>
<sequence>MSRGEPVRSEDWVRRTGSDVEWVRWEGVRSPVSAATYTCRSNPWTLGRHSRCSLQGLFRGVLIQVSGLLVDFFCCNYSGEHDDVEHISPQTNYGP</sequence>
<dbReference type="EMBL" id="JAYMYQ010000004">
    <property type="protein sequence ID" value="KAK7338779.1"/>
    <property type="molecule type" value="Genomic_DNA"/>
</dbReference>
<reference evidence="1 2" key="1">
    <citation type="submission" date="2024-01" db="EMBL/GenBank/DDBJ databases">
        <title>The genomes of 5 underutilized Papilionoideae crops provide insights into root nodulation and disease resistanc.</title>
        <authorList>
            <person name="Jiang F."/>
        </authorList>
    </citation>
    <scope>NUCLEOTIDE SEQUENCE [LARGE SCALE GENOMIC DNA]</scope>
    <source>
        <strain evidence="1">LVBAO_FW01</strain>
        <tissue evidence="1">Leaves</tissue>
    </source>
</reference>
<protein>
    <submittedName>
        <fullName evidence="1">Uncharacterized protein</fullName>
    </submittedName>
</protein>
<keyword evidence="2" id="KW-1185">Reference proteome</keyword>
<dbReference type="Proteomes" id="UP001367508">
    <property type="component" value="Unassembled WGS sequence"/>
</dbReference>
<evidence type="ECO:0000313" key="2">
    <source>
        <dbReference type="Proteomes" id="UP001367508"/>
    </source>
</evidence>
<evidence type="ECO:0000313" key="1">
    <source>
        <dbReference type="EMBL" id="KAK7338779.1"/>
    </source>
</evidence>
<proteinExistence type="predicted"/>
<comment type="caution">
    <text evidence="1">The sequence shown here is derived from an EMBL/GenBank/DDBJ whole genome shotgun (WGS) entry which is preliminary data.</text>
</comment>